<comment type="caution">
    <text evidence="1">The sequence shown here is derived from an EMBL/GenBank/DDBJ whole genome shotgun (WGS) entry which is preliminary data.</text>
</comment>
<accession>A0A3D8T372</accession>
<reference evidence="1 2" key="1">
    <citation type="journal article" date="2018" name="IMA Fungus">
        <title>IMA Genome-F 9: Draft genome sequence of Annulohypoxylon stygium, Aspergillus mulundensis, Berkeleyomyces basicola (syn. Thielaviopsis basicola), Ceratocystis smalleyi, two Cercospora beticola strains, Coleophoma cylindrospora, Fusarium fracticaudum, Phialophora cf. hyalina, and Morchella septimelata.</title>
        <authorList>
            <person name="Wingfield B.D."/>
            <person name="Bills G.F."/>
            <person name="Dong Y."/>
            <person name="Huang W."/>
            <person name="Nel W.J."/>
            <person name="Swalarsk-Parry B.S."/>
            <person name="Vaghefi N."/>
            <person name="Wilken P.M."/>
            <person name="An Z."/>
            <person name="de Beer Z.W."/>
            <person name="De Vos L."/>
            <person name="Chen L."/>
            <person name="Duong T.A."/>
            <person name="Gao Y."/>
            <person name="Hammerbacher A."/>
            <person name="Kikkert J.R."/>
            <person name="Li Y."/>
            <person name="Li H."/>
            <person name="Li K."/>
            <person name="Li Q."/>
            <person name="Liu X."/>
            <person name="Ma X."/>
            <person name="Naidoo K."/>
            <person name="Pethybridge S.J."/>
            <person name="Sun J."/>
            <person name="Steenkamp E.T."/>
            <person name="van der Nest M.A."/>
            <person name="van Wyk S."/>
            <person name="Wingfield M.J."/>
            <person name="Xiong C."/>
            <person name="Yue Q."/>
            <person name="Zhang X."/>
        </authorList>
    </citation>
    <scope>NUCLEOTIDE SEQUENCE [LARGE SCALE GENOMIC DNA]</scope>
    <source>
        <strain evidence="1 2">DSM 5745</strain>
    </source>
</reference>
<sequence>MGADDYTVVPLTLLDATVGNADIIARASFIFDAPLSFEKLQETWHQTLSIRPIMQSRIRRSTTAPSGLEYHVLTPSGMERYLQSQKQAPDHLKDFFCLDECDRSITDFCAGFGVGPSAPSHSYRVFVADSACSADEKRCMAFNGAQSLDEILDGDRPATTIQVTRFRDATLITASLTHLIGDLFTVKAIFKGWESTLHGNPPPPFEGLGRDPFTAYGPGGELAGNDINSSRPPLPPGWQIYGPIDKARFASRLLWDTKISRPENTISQKYIFVSADEAQRLEEEAKQDLAKLQGQHPATVTRSNVLYAWLLKNSTTHLSPNEWSAPVTIVNTRARPPTGMTPQSESTASFPSHNWYGAAMATGLPSLKAHTLRSMSLGELALHIKTGIREASTPENTRRFLSYTLHNSLWRKPSGKLALFCPPGHNWSGLTDWRLIQLQDMDFTPARLDGDAKVEVCAFSTHMLTAFSQRDRWVCMGQAGGGVWFVGIAGDRQWDDPRGFGKYPRLQRRVRTSRL</sequence>
<gene>
    <name evidence="1" type="ORF">DSM5745_00337</name>
</gene>
<dbReference type="Proteomes" id="UP000256690">
    <property type="component" value="Unassembled WGS sequence"/>
</dbReference>
<evidence type="ECO:0000313" key="2">
    <source>
        <dbReference type="Proteomes" id="UP000256690"/>
    </source>
</evidence>
<dbReference type="RefSeq" id="XP_026608198.1">
    <property type="nucleotide sequence ID" value="XM_026742353.1"/>
</dbReference>
<keyword evidence="2" id="KW-1185">Reference proteome</keyword>
<evidence type="ECO:0000313" key="1">
    <source>
        <dbReference type="EMBL" id="RDW93015.1"/>
    </source>
</evidence>
<proteinExistence type="predicted"/>
<dbReference type="Gene3D" id="3.30.559.10">
    <property type="entry name" value="Chloramphenicol acetyltransferase-like domain"/>
    <property type="match status" value="2"/>
</dbReference>
<name>A0A3D8T372_9EURO</name>
<dbReference type="EMBL" id="PVWQ01000001">
    <property type="protein sequence ID" value="RDW93015.1"/>
    <property type="molecule type" value="Genomic_DNA"/>
</dbReference>
<protein>
    <submittedName>
        <fullName evidence="1">Uncharacterized protein</fullName>
    </submittedName>
</protein>
<dbReference type="AlphaFoldDB" id="A0A3D8T372"/>
<dbReference type="STRING" id="1810919.A0A3D8T372"/>
<dbReference type="GeneID" id="38110707"/>
<dbReference type="InterPro" id="IPR023213">
    <property type="entry name" value="CAT-like_dom_sf"/>
</dbReference>
<dbReference type="OrthoDB" id="21502at2759"/>
<organism evidence="1 2">
    <name type="scientific">Aspergillus mulundensis</name>
    <dbReference type="NCBI Taxonomy" id="1810919"/>
    <lineage>
        <taxon>Eukaryota</taxon>
        <taxon>Fungi</taxon>
        <taxon>Dikarya</taxon>
        <taxon>Ascomycota</taxon>
        <taxon>Pezizomycotina</taxon>
        <taxon>Eurotiomycetes</taxon>
        <taxon>Eurotiomycetidae</taxon>
        <taxon>Eurotiales</taxon>
        <taxon>Aspergillaceae</taxon>
        <taxon>Aspergillus</taxon>
        <taxon>Aspergillus subgen. Nidulantes</taxon>
    </lineage>
</organism>